<dbReference type="SUPFAM" id="SSF52540">
    <property type="entry name" value="P-loop containing nucleoside triphosphate hydrolases"/>
    <property type="match status" value="1"/>
</dbReference>
<proteinExistence type="predicted"/>
<dbReference type="Gene3D" id="3.40.50.300">
    <property type="entry name" value="P-loop containing nucleotide triphosphate hydrolases"/>
    <property type="match status" value="1"/>
</dbReference>
<dbReference type="EMBL" id="CP138327">
    <property type="protein sequence ID" value="WXT99622.1"/>
    <property type="molecule type" value="Genomic_DNA"/>
</dbReference>
<organism evidence="1">
    <name type="scientific">Catillopecten margaritatus gill symbiont</name>
    <dbReference type="NCBI Taxonomy" id="3083288"/>
    <lineage>
        <taxon>Bacteria</taxon>
        <taxon>Pseudomonadati</taxon>
        <taxon>Pseudomonadota</taxon>
        <taxon>Gammaproteobacteria</taxon>
        <taxon>sulfur-oxidizing symbionts</taxon>
    </lineage>
</organism>
<reference evidence="1" key="1">
    <citation type="submission" date="2023-10" db="EMBL/GenBank/DDBJ databases">
        <title>The first scallop-associated chemosynthetic bacterial symbiont.</title>
        <authorList>
            <person name="Lin Y.-T."/>
            <person name="Sun J."/>
            <person name="Ip J.C.-H."/>
            <person name="He X."/>
            <person name="Gao Z.-M."/>
            <person name="Perez M."/>
            <person name="Xu T."/>
            <person name="Qian P.-Y."/>
            <person name="Qiu J.-W."/>
        </authorList>
    </citation>
    <scope>NUCLEOTIDE SEQUENCE</scope>
    <source>
        <strain evidence="1">Gill1</strain>
    </source>
</reference>
<dbReference type="AlphaFoldDB" id="A0AAU6PF41"/>
<sequence length="272" mass="32062">MYETLSKNPNLIILDDPISSFDKNKKYAILQMLFREDTSFKSKTVLMLTHDIEPIIDSVKALGRIFKNQTNASFLQYKDENITEKEIKKENILTFTQICKNITEDKNINKISKLIYLRRNFEILDDKGDEYQILSDLFHKRTKEDAKTYRQEKDSSLTGEQFEIDFSAGMKKLKKVISDFNYEDLLKTIKNQEGLKKIYEAAENGYEKLQLFRIINGEFAKQDSFSDVMKKFINETYHIENDLIHQLDPREYDLIPEFIVKKCNDCISDLPK</sequence>
<gene>
    <name evidence="1" type="ORF">Ctma_0326</name>
</gene>
<name>A0AAU6PF41_9GAMM</name>
<evidence type="ECO:0000313" key="1">
    <source>
        <dbReference type="EMBL" id="WXT99622.1"/>
    </source>
</evidence>
<accession>A0AAU6PF41</accession>
<dbReference type="InterPro" id="IPR027417">
    <property type="entry name" value="P-loop_NTPase"/>
</dbReference>
<evidence type="ECO:0008006" key="2">
    <source>
        <dbReference type="Google" id="ProtNLM"/>
    </source>
</evidence>
<protein>
    <recommendedName>
        <fullName evidence="2">Protein CR006 P-loop domain-containing protein</fullName>
    </recommendedName>
</protein>